<protein>
    <submittedName>
        <fullName evidence="4">Uncharacterized protein</fullName>
    </submittedName>
</protein>
<evidence type="ECO:0000256" key="2">
    <source>
        <dbReference type="SAM" id="MobiDB-lite"/>
    </source>
</evidence>
<feature type="region of interest" description="Disordered" evidence="2">
    <location>
        <begin position="1"/>
        <end position="61"/>
    </location>
</feature>
<accession>A0A915P2T5</accession>
<evidence type="ECO:0000313" key="3">
    <source>
        <dbReference type="Proteomes" id="UP000887560"/>
    </source>
</evidence>
<dbReference type="AlphaFoldDB" id="A0A915P2T5"/>
<evidence type="ECO:0000313" key="4">
    <source>
        <dbReference type="WBParaSite" id="scf7180000423499.g11128"/>
    </source>
</evidence>
<feature type="coiled-coil region" evidence="1">
    <location>
        <begin position="394"/>
        <end position="428"/>
    </location>
</feature>
<feature type="compositionally biased region" description="Basic residues" evidence="2">
    <location>
        <begin position="1"/>
        <end position="13"/>
    </location>
</feature>
<name>A0A915P2T5_9BILA</name>
<evidence type="ECO:0000256" key="1">
    <source>
        <dbReference type="SAM" id="Coils"/>
    </source>
</evidence>
<dbReference type="WBParaSite" id="scf7180000423499.g11128">
    <property type="protein sequence ID" value="scf7180000423499.g11128"/>
    <property type="gene ID" value="scf7180000423499.g11128"/>
</dbReference>
<reference evidence="4" key="1">
    <citation type="submission" date="2022-11" db="UniProtKB">
        <authorList>
            <consortium name="WormBaseParasite"/>
        </authorList>
    </citation>
    <scope>IDENTIFICATION</scope>
</reference>
<keyword evidence="3" id="KW-1185">Reference proteome</keyword>
<organism evidence="3 4">
    <name type="scientific">Meloidogyne floridensis</name>
    <dbReference type="NCBI Taxonomy" id="298350"/>
    <lineage>
        <taxon>Eukaryota</taxon>
        <taxon>Metazoa</taxon>
        <taxon>Ecdysozoa</taxon>
        <taxon>Nematoda</taxon>
        <taxon>Chromadorea</taxon>
        <taxon>Rhabditida</taxon>
        <taxon>Tylenchina</taxon>
        <taxon>Tylenchomorpha</taxon>
        <taxon>Tylenchoidea</taxon>
        <taxon>Meloidogynidae</taxon>
        <taxon>Meloidogyninae</taxon>
        <taxon>Meloidogyne</taxon>
    </lineage>
</organism>
<proteinExistence type="predicted"/>
<keyword evidence="1" id="KW-0175">Coiled coil</keyword>
<dbReference type="Proteomes" id="UP000887560">
    <property type="component" value="Unplaced"/>
</dbReference>
<sequence>EGLRRRGRYRRGGGRVSEIEEEEDEYNRRGEGGVSEIEEEEDEYNRRGEGGVSEIEEEEDEYNRRFLSFPRVTEIEEVDEEEDNLTISPSTRLSEGIRVSPIIEVHNTPSPDYLEKREKAKFQFKKDWKEFKKVLIEWEERIVWKSNYQHVLEKERELKKKNREINKEALNEFFKNWECTKYWGLAKKRLEKERKENNRGNNKKKNLKGFEGLDKDYYITSCEEMEKATNYLFAYLDVVYYLEGNLPDEKENEKFHQDLTVPLNLERFKNIKFINKCFGNNNDWQNKFNELAKLPKTQPRNLLGWMRKATTAFLLKDKNPPNPNNKTLIYLLDDKIYIKNKEDFYKEIEPKGLTTQKYYLILWTNIFFKNEIILGETKETINKLCNPPLRKIENKKYLEDLERSKNYLEKWKNEAEKLSSEYTSKNKEFLKIIEENENDLETKKWFEDQVELIKNKIKLIETLSNKNWNFNSLYKKFGSVEIEIERINDEWNKKLEESGIKEISLKQRSRREKNIPERKKLSDYLFNGNNSSPDKTIKSPDKTIRNILEEPKDKTSLTNKICPKPIRKAISNLLACFVNV</sequence>